<dbReference type="Gene3D" id="3.90.320.10">
    <property type="match status" value="1"/>
</dbReference>
<dbReference type="EMBL" id="FQZD01000012">
    <property type="protein sequence ID" value="SHJ09576.1"/>
    <property type="molecule type" value="Genomic_DNA"/>
</dbReference>
<evidence type="ECO:0000313" key="2">
    <source>
        <dbReference type="Proteomes" id="UP000322917"/>
    </source>
</evidence>
<dbReference type="OrthoDB" id="9766061at2"/>
<evidence type="ECO:0000313" key="1">
    <source>
        <dbReference type="EMBL" id="SHJ09576.1"/>
    </source>
</evidence>
<accession>A0A1M6GI28</accession>
<dbReference type="Proteomes" id="UP000322917">
    <property type="component" value="Unassembled WGS sequence"/>
</dbReference>
<dbReference type="InterPro" id="IPR011604">
    <property type="entry name" value="PDDEXK-like_dom_sf"/>
</dbReference>
<name>A0A1M6GI28_9FIRM</name>
<reference evidence="1 2" key="1">
    <citation type="submission" date="2016-11" db="EMBL/GenBank/DDBJ databases">
        <authorList>
            <person name="Varghese N."/>
            <person name="Submissions S."/>
        </authorList>
    </citation>
    <scope>NUCLEOTIDE SEQUENCE [LARGE SCALE GENOMIC DNA]</scope>
    <source>
        <strain evidence="1 2">DSM 15287</strain>
    </source>
</reference>
<dbReference type="InterPro" id="IPR021229">
    <property type="entry name" value="DUF2800"/>
</dbReference>
<proteinExistence type="predicted"/>
<organism evidence="1 2">
    <name type="scientific">Propionispora hippei DSM 15287</name>
    <dbReference type="NCBI Taxonomy" id="1123003"/>
    <lineage>
        <taxon>Bacteria</taxon>
        <taxon>Bacillati</taxon>
        <taxon>Bacillota</taxon>
        <taxon>Negativicutes</taxon>
        <taxon>Selenomonadales</taxon>
        <taxon>Sporomusaceae</taxon>
        <taxon>Propionispora</taxon>
    </lineage>
</organism>
<dbReference type="AlphaFoldDB" id="A0A1M6GI28"/>
<protein>
    <recommendedName>
        <fullName evidence="3">DUF2800 domain-containing protein</fullName>
    </recommendedName>
</protein>
<sequence>MSGHARFSPSSANRRLNCPPSLVLEEQFAEEESQYAAEGSAGHALAEHLIRKHLKQRSKRPVSDYYSDELLEAVDEYVSYVIGEIEEAKRVCNGPVFTVEQRVDASDYVDECFGTADMVIVTDKVAHIIDLKLGKGVPVFAEENPQLMIYGLGILGMAEMLYDVETVRLTIFQPRLNNSSTWNIAPDTLKAWGEEVLKPRGAMALMGAGDFNAGSWCRFCKARNQCRARAEEFLALAKMEFRQPALLSDDEIAEVLKIADDLAKWASDVYAFAQDQAIIHGKEWNGFKLVEGRSNRKYTSEDEAAEAATTAGYTDIYKRSLVTITEMERLMGKQEFTRILGRLVYKPQGKITLVPYSDKREAINKTTAAAEFQEVSL</sequence>
<dbReference type="Pfam" id="PF10926">
    <property type="entry name" value="DUF2800"/>
    <property type="match status" value="1"/>
</dbReference>
<keyword evidence="2" id="KW-1185">Reference proteome</keyword>
<dbReference type="RefSeq" id="WP_149734493.1">
    <property type="nucleotide sequence ID" value="NZ_FQZD01000012.1"/>
</dbReference>
<gene>
    <name evidence="1" type="ORF">SAMN02745170_01711</name>
</gene>
<evidence type="ECO:0008006" key="3">
    <source>
        <dbReference type="Google" id="ProtNLM"/>
    </source>
</evidence>